<dbReference type="Proteomes" id="UP000218824">
    <property type="component" value="Chromosome"/>
</dbReference>
<dbReference type="AlphaFoldDB" id="A0AAU9AHB3"/>
<organism evidence="2 3">
    <name type="scientific">Lysobacter enzymogenes</name>
    <dbReference type="NCBI Taxonomy" id="69"/>
    <lineage>
        <taxon>Bacteria</taxon>
        <taxon>Pseudomonadati</taxon>
        <taxon>Pseudomonadota</taxon>
        <taxon>Gammaproteobacteria</taxon>
        <taxon>Lysobacterales</taxon>
        <taxon>Lysobacteraceae</taxon>
        <taxon>Lysobacter</taxon>
    </lineage>
</organism>
<evidence type="ECO:0000256" key="1">
    <source>
        <dbReference type="SAM" id="SignalP"/>
    </source>
</evidence>
<accession>A0AAU9AHB3</accession>
<dbReference type="KEGG" id="lem:LEN_2619"/>
<sequence length="72" mass="7288">MHRIKLIALGVLLAASASTGAATQSAQGCFCSTIYYNDAGTAVVGVRQPASCGDTGYGPTTKNYKVVAGCVM</sequence>
<protein>
    <recommendedName>
        <fullName evidence="4">Secreted protein</fullName>
    </recommendedName>
</protein>
<feature type="signal peptide" evidence="1">
    <location>
        <begin position="1"/>
        <end position="21"/>
    </location>
</feature>
<proteinExistence type="predicted"/>
<evidence type="ECO:0000313" key="3">
    <source>
        <dbReference type="Proteomes" id="UP000218824"/>
    </source>
</evidence>
<dbReference type="InterPro" id="IPR046256">
    <property type="entry name" value="DUF6289"/>
</dbReference>
<dbReference type="GeneID" id="83064465"/>
<evidence type="ECO:0000313" key="2">
    <source>
        <dbReference type="EMBL" id="BAV98106.1"/>
    </source>
</evidence>
<evidence type="ECO:0008006" key="4">
    <source>
        <dbReference type="Google" id="ProtNLM"/>
    </source>
</evidence>
<reference evidence="2 3" key="1">
    <citation type="journal article" date="2017" name="DNA Res.">
        <title>Complete genome sequence and expression profile of the commercial lytic enzyme producer Lysobacter enzymogenes M497-1.</title>
        <authorList>
            <person name="Takami H."/>
            <person name="Toyoda A."/>
            <person name="Uchiyama I."/>
            <person name="Itoh T."/>
            <person name="Takaki Y."/>
            <person name="Arai W."/>
            <person name="Nishi S."/>
            <person name="Kawai M."/>
            <person name="Shinya K."/>
            <person name="Ikeda H."/>
        </authorList>
    </citation>
    <scope>NUCLEOTIDE SEQUENCE [LARGE SCALE GENOMIC DNA]</scope>
    <source>
        <strain evidence="2 3">M497-1</strain>
    </source>
</reference>
<gene>
    <name evidence="2" type="ORF">LEN_2619</name>
</gene>
<dbReference type="EMBL" id="AP014940">
    <property type="protein sequence ID" value="BAV98106.1"/>
    <property type="molecule type" value="Genomic_DNA"/>
</dbReference>
<dbReference type="RefSeq" id="WP_096378640.1">
    <property type="nucleotide sequence ID" value="NZ_AP014940.1"/>
</dbReference>
<dbReference type="Pfam" id="PF19806">
    <property type="entry name" value="DUF6289"/>
    <property type="match status" value="1"/>
</dbReference>
<keyword evidence="1" id="KW-0732">Signal</keyword>
<name>A0AAU9AHB3_LYSEN</name>
<feature type="chain" id="PRO_5043885575" description="Secreted protein" evidence="1">
    <location>
        <begin position="22"/>
        <end position="72"/>
    </location>
</feature>
<dbReference type="PROSITE" id="PS51257">
    <property type="entry name" value="PROKAR_LIPOPROTEIN"/>
    <property type="match status" value="1"/>
</dbReference>